<dbReference type="RefSeq" id="WP_309971698.1">
    <property type="nucleotide sequence ID" value="NZ_JAVDWH010000001.1"/>
</dbReference>
<dbReference type="InterPro" id="IPR029510">
    <property type="entry name" value="Ald_DH_CS_GLU"/>
</dbReference>
<feature type="active site" evidence="2">
    <location>
        <position position="262"/>
    </location>
</feature>
<dbReference type="InterPro" id="IPR016162">
    <property type="entry name" value="Ald_DH_N"/>
</dbReference>
<dbReference type="PROSITE" id="PS00687">
    <property type="entry name" value="ALDEHYDE_DEHYDR_GLU"/>
    <property type="match status" value="1"/>
</dbReference>
<name>A0ABU1UR92_9ACTN</name>
<sequence>MSVAEAAPKTTSSLVTPERVAELTALIRTTSGETRTTISPMNGEPVAEIPVSSIADVEAAFAAARTAQEAWSKTSLRERKKALLRLHDLVLEHQDELMDLIQIESGKSRAHAFDEIAHVALTARFYARRLKKQLKPKRRNGALPLLTSVTVIPQPKGVVGLISPWNYPLTMAVSDGIPAVAAGNAIVHKPDSQSPLIALAGIELMRKAGFPAEIWQVVSGAGSVVGTAIIERADYICFTGSTATGKLIAQQAAARLVSCSLELGGKNPMIVLPSANINKAAAGAVEACFSSAGQLCVSIERLYVPEEKYEEFKTAFVTRVEHLALGAALDWDADIGSLVSQSQLETVTAHVKDAVANGATVLAGGKGRPDLGPYFYEPTVLEGVTESAECFAGETFGPLASLYPYKTTEDAVALANGGEYGLNASLWGKPREAKAIASRIKAGTVNINEGFSATFGSVDAPMGGMRQSGLGRRQGAEGILRYTEPQSIGVQRLMPMNGPSALQARTWAKLLTVGLKVLRRTPRA</sequence>
<dbReference type="InterPro" id="IPR016163">
    <property type="entry name" value="Ald_DH_C"/>
</dbReference>
<dbReference type="EC" id="1.2.1.79" evidence="5"/>
<comment type="caution">
    <text evidence="5">The sequence shown here is derived from an EMBL/GenBank/DDBJ whole genome shotgun (WGS) entry which is preliminary data.</text>
</comment>
<evidence type="ECO:0000313" key="5">
    <source>
        <dbReference type="EMBL" id="MDR7087702.1"/>
    </source>
</evidence>
<dbReference type="InterPro" id="IPR016161">
    <property type="entry name" value="Ald_DH/histidinol_DH"/>
</dbReference>
<evidence type="ECO:0000256" key="3">
    <source>
        <dbReference type="RuleBase" id="RU003345"/>
    </source>
</evidence>
<dbReference type="GO" id="GO:0102810">
    <property type="term" value="F:glutarate-semialdehyde dehydrogenase (NADP+) activity"/>
    <property type="evidence" value="ECO:0007669"/>
    <property type="project" value="UniProtKB-EC"/>
</dbReference>
<accession>A0ABU1UR92</accession>
<keyword evidence="1 3" id="KW-0560">Oxidoreductase</keyword>
<dbReference type="EMBL" id="JAVDWH010000001">
    <property type="protein sequence ID" value="MDR7087702.1"/>
    <property type="molecule type" value="Genomic_DNA"/>
</dbReference>
<feature type="domain" description="Aldehyde dehydrogenase" evidence="4">
    <location>
        <begin position="31"/>
        <end position="487"/>
    </location>
</feature>
<evidence type="ECO:0000313" key="6">
    <source>
        <dbReference type="Proteomes" id="UP001257739"/>
    </source>
</evidence>
<dbReference type="NCBIfam" id="NF006916">
    <property type="entry name" value="PRK09407.1"/>
    <property type="match status" value="1"/>
</dbReference>
<reference evidence="5 6" key="1">
    <citation type="submission" date="2023-07" db="EMBL/GenBank/DDBJ databases">
        <title>Sorghum-associated microbial communities from plants grown in Nebraska, USA.</title>
        <authorList>
            <person name="Schachtman D."/>
        </authorList>
    </citation>
    <scope>NUCLEOTIDE SEQUENCE [LARGE SCALE GENOMIC DNA]</scope>
    <source>
        <strain evidence="5 6">BE248</strain>
    </source>
</reference>
<dbReference type="Proteomes" id="UP001257739">
    <property type="component" value="Unassembled WGS sequence"/>
</dbReference>
<dbReference type="PANTHER" id="PTHR11699">
    <property type="entry name" value="ALDEHYDE DEHYDROGENASE-RELATED"/>
    <property type="match status" value="1"/>
</dbReference>
<organism evidence="5 6">
    <name type="scientific">Aeromicrobium panaciterrae</name>
    <dbReference type="NCBI Taxonomy" id="363861"/>
    <lineage>
        <taxon>Bacteria</taxon>
        <taxon>Bacillati</taxon>
        <taxon>Actinomycetota</taxon>
        <taxon>Actinomycetes</taxon>
        <taxon>Propionibacteriales</taxon>
        <taxon>Nocardioidaceae</taxon>
        <taxon>Aeromicrobium</taxon>
    </lineage>
</organism>
<proteinExistence type="inferred from homology"/>
<dbReference type="Pfam" id="PF00171">
    <property type="entry name" value="Aldedh"/>
    <property type="match status" value="1"/>
</dbReference>
<dbReference type="EC" id="1.2.1.16" evidence="5"/>
<evidence type="ECO:0000256" key="1">
    <source>
        <dbReference type="ARBA" id="ARBA00023002"/>
    </source>
</evidence>
<dbReference type="Gene3D" id="3.40.605.10">
    <property type="entry name" value="Aldehyde Dehydrogenase, Chain A, domain 1"/>
    <property type="match status" value="1"/>
</dbReference>
<dbReference type="CDD" id="cd07101">
    <property type="entry name" value="ALDH_SSADH2_GabD2"/>
    <property type="match status" value="1"/>
</dbReference>
<protein>
    <submittedName>
        <fullName evidence="5">Succinate-semialdehyde dehydrogenase/glutarate-semialdehyde dehydrogenase</fullName>
        <ecNumber evidence="5">1.2.1.16</ecNumber>
        <ecNumber evidence="5">1.2.1.20</ecNumber>
        <ecNumber evidence="5">1.2.1.79</ecNumber>
    </submittedName>
</protein>
<dbReference type="GO" id="GO:0036243">
    <property type="term" value="F:succinate-semialdehyde dehydrogenase (NADP+) activity"/>
    <property type="evidence" value="ECO:0007669"/>
    <property type="project" value="UniProtKB-EC"/>
</dbReference>
<dbReference type="EC" id="1.2.1.20" evidence="5"/>
<dbReference type="SUPFAM" id="SSF53720">
    <property type="entry name" value="ALDH-like"/>
    <property type="match status" value="1"/>
</dbReference>
<evidence type="ECO:0000256" key="2">
    <source>
        <dbReference type="PROSITE-ProRule" id="PRU10007"/>
    </source>
</evidence>
<comment type="similarity">
    <text evidence="3">Belongs to the aldehyde dehydrogenase family.</text>
</comment>
<evidence type="ECO:0000259" key="4">
    <source>
        <dbReference type="Pfam" id="PF00171"/>
    </source>
</evidence>
<dbReference type="Gene3D" id="3.40.309.10">
    <property type="entry name" value="Aldehyde Dehydrogenase, Chain A, domain 2"/>
    <property type="match status" value="1"/>
</dbReference>
<keyword evidence="6" id="KW-1185">Reference proteome</keyword>
<gene>
    <name evidence="5" type="ORF">J2X11_002541</name>
</gene>
<dbReference type="InterPro" id="IPR015590">
    <property type="entry name" value="Aldehyde_DH_dom"/>
</dbReference>